<evidence type="ECO:0000256" key="1">
    <source>
        <dbReference type="ARBA" id="ARBA00022723"/>
    </source>
</evidence>
<reference evidence="7" key="2">
    <citation type="submission" date="2025-08" db="UniProtKB">
        <authorList>
            <consortium name="RefSeq"/>
        </authorList>
    </citation>
    <scope>IDENTIFICATION</scope>
    <source>
        <tissue evidence="7">Leaf</tissue>
    </source>
</reference>
<proteinExistence type="inferred from homology"/>
<dbReference type="RefSeq" id="XP_016458046.1">
    <property type="nucleotide sequence ID" value="XM_016602560.2"/>
</dbReference>
<dbReference type="InterPro" id="IPR044861">
    <property type="entry name" value="IPNS-like_FE2OG_OXY"/>
</dbReference>
<dbReference type="KEGG" id="nta:107781790"/>
<dbReference type="InterPro" id="IPR005123">
    <property type="entry name" value="Oxoglu/Fe-dep_dioxygenase_dom"/>
</dbReference>
<dbReference type="InterPro" id="IPR026992">
    <property type="entry name" value="DIOX_N"/>
</dbReference>
<sequence>MSKSNFESYPPLFRPANIPRLDRDKAETLSKLAVEAANIPVISIDLQCTTSCMSEACRNWGLFRLANHGIPITLLNQIEEHAKKLFSLPYETKKAFFSSSPISYFWGTPALTPSGSAIPQKPNNQQSLQWMEGFNVSLSQLSHLHYQDVLLETFRCLLEEYGKHQSRLATTIFKVLASDLNLGPLQTQSHLSVATGLLRVYRYPRCHEPEGAWGIDVHTDSSVLSIIHQDEVGGLQVYSKDHQWLDVNPLPNTLIVNIGDMLQAMSDDKYMSVKHRVKVNKHKERISIGYFVFPAEDAIIQSTNYKPFTYADFRAQVQHDLKTVGIKTGLQKFKFTTQIS</sequence>
<dbReference type="GO" id="GO:0009805">
    <property type="term" value="P:coumarin biosynthetic process"/>
    <property type="evidence" value="ECO:0007669"/>
    <property type="project" value="UniProtKB-ARBA"/>
</dbReference>
<dbReference type="OrthoDB" id="1276160at2759"/>
<dbReference type="InterPro" id="IPR050231">
    <property type="entry name" value="Iron_ascorbate_oxido_reductase"/>
</dbReference>
<dbReference type="PANTHER" id="PTHR47990">
    <property type="entry name" value="2-OXOGLUTARATE (2OG) AND FE(II)-DEPENDENT OXYGENASE SUPERFAMILY PROTEIN-RELATED"/>
    <property type="match status" value="1"/>
</dbReference>
<dbReference type="SUPFAM" id="SSF51197">
    <property type="entry name" value="Clavaminate synthase-like"/>
    <property type="match status" value="1"/>
</dbReference>
<dbReference type="GO" id="GO:0045487">
    <property type="term" value="P:gibberellin catabolic process"/>
    <property type="evidence" value="ECO:0000318"/>
    <property type="project" value="GO_Central"/>
</dbReference>
<dbReference type="PaxDb" id="4097-A0A1S3Z0R6"/>
<dbReference type="Gene3D" id="2.60.120.330">
    <property type="entry name" value="B-lactam Antibiotic, Isopenicillin N Synthase, Chain"/>
    <property type="match status" value="1"/>
</dbReference>
<dbReference type="PROSITE" id="PS51471">
    <property type="entry name" value="FE2OG_OXY"/>
    <property type="match status" value="1"/>
</dbReference>
<dbReference type="Proteomes" id="UP000790787">
    <property type="component" value="Chromosome 8"/>
</dbReference>
<evidence type="ECO:0000313" key="7">
    <source>
        <dbReference type="RefSeq" id="XP_016458046.1"/>
    </source>
</evidence>
<keyword evidence="1 4" id="KW-0479">Metal-binding</keyword>
<evidence type="ECO:0000256" key="3">
    <source>
        <dbReference type="ARBA" id="ARBA00023004"/>
    </source>
</evidence>
<keyword evidence="2" id="KW-0847">Vitamin C</keyword>
<dbReference type="GO" id="GO:0002238">
    <property type="term" value="P:response to molecule of fungal origin"/>
    <property type="evidence" value="ECO:0007669"/>
    <property type="project" value="UniProtKB-ARBA"/>
</dbReference>
<dbReference type="Pfam" id="PF03171">
    <property type="entry name" value="2OG-FeII_Oxy"/>
    <property type="match status" value="1"/>
</dbReference>
<protein>
    <submittedName>
        <fullName evidence="7">Gibberellin 2-beta-dioxygenase 8</fullName>
    </submittedName>
</protein>
<dbReference type="GO" id="GO:0046872">
    <property type="term" value="F:metal ion binding"/>
    <property type="evidence" value="ECO:0007669"/>
    <property type="project" value="UniProtKB-KW"/>
</dbReference>
<evidence type="ECO:0000313" key="6">
    <source>
        <dbReference type="Proteomes" id="UP000790787"/>
    </source>
</evidence>
<dbReference type="Pfam" id="PF14226">
    <property type="entry name" value="DIOX_N"/>
    <property type="match status" value="1"/>
</dbReference>
<reference evidence="6" key="1">
    <citation type="journal article" date="2014" name="Nat. Commun.">
        <title>The tobacco genome sequence and its comparison with those of tomato and potato.</title>
        <authorList>
            <person name="Sierro N."/>
            <person name="Battey J.N."/>
            <person name="Ouadi S."/>
            <person name="Bakaher N."/>
            <person name="Bovet L."/>
            <person name="Willig A."/>
            <person name="Goepfert S."/>
            <person name="Peitsch M.C."/>
            <person name="Ivanov N.V."/>
        </authorList>
    </citation>
    <scope>NUCLEOTIDE SEQUENCE [LARGE SCALE GENOMIC DNA]</scope>
</reference>
<keyword evidence="6" id="KW-1185">Reference proteome</keyword>
<organism evidence="6 7">
    <name type="scientific">Nicotiana tabacum</name>
    <name type="common">Common tobacco</name>
    <dbReference type="NCBI Taxonomy" id="4097"/>
    <lineage>
        <taxon>Eukaryota</taxon>
        <taxon>Viridiplantae</taxon>
        <taxon>Streptophyta</taxon>
        <taxon>Embryophyta</taxon>
        <taxon>Tracheophyta</taxon>
        <taxon>Spermatophyta</taxon>
        <taxon>Magnoliopsida</taxon>
        <taxon>eudicotyledons</taxon>
        <taxon>Gunneridae</taxon>
        <taxon>Pentapetalae</taxon>
        <taxon>asterids</taxon>
        <taxon>lamiids</taxon>
        <taxon>Solanales</taxon>
        <taxon>Solanaceae</taxon>
        <taxon>Nicotianoideae</taxon>
        <taxon>Nicotianeae</taxon>
        <taxon>Nicotiana</taxon>
    </lineage>
</organism>
<name>A0A1S3Z0R6_TOBAC</name>
<keyword evidence="4" id="KW-0560">Oxidoreductase</keyword>
<comment type="similarity">
    <text evidence="4">Belongs to the iron/ascorbate-dependent oxidoreductase family.</text>
</comment>
<evidence type="ECO:0000259" key="5">
    <source>
        <dbReference type="PROSITE" id="PS51471"/>
    </source>
</evidence>
<dbReference type="SMR" id="A0A1S3Z0R6"/>
<evidence type="ECO:0000256" key="2">
    <source>
        <dbReference type="ARBA" id="ARBA00022896"/>
    </source>
</evidence>
<gene>
    <name evidence="7" type="primary">LOC107781790</name>
</gene>
<keyword evidence="3 4" id="KW-0408">Iron</keyword>
<dbReference type="GO" id="GO:0045543">
    <property type="term" value="F:gibberellin 2-beta-dioxygenase activity"/>
    <property type="evidence" value="ECO:0000318"/>
    <property type="project" value="GO_Central"/>
</dbReference>
<feature type="domain" description="Fe2OG dioxygenase" evidence="5">
    <location>
        <begin position="193"/>
        <end position="294"/>
    </location>
</feature>
<evidence type="ECO:0000256" key="4">
    <source>
        <dbReference type="RuleBase" id="RU003682"/>
    </source>
</evidence>
<dbReference type="AlphaFoldDB" id="A0A1S3Z0R6"/>
<dbReference type="GeneID" id="107781790"/>
<accession>A0A1S3Z0R6</accession>
<dbReference type="OMA" id="VIRDGAW"/>
<dbReference type="RefSeq" id="XP_016458046.1">
    <property type="nucleotide sequence ID" value="XM_016602560.1"/>
</dbReference>
<dbReference type="InterPro" id="IPR027443">
    <property type="entry name" value="IPNS-like_sf"/>
</dbReference>
<dbReference type="GO" id="GO:0031418">
    <property type="term" value="F:L-ascorbic acid binding"/>
    <property type="evidence" value="ECO:0007669"/>
    <property type="project" value="UniProtKB-KW"/>
</dbReference>
<dbReference type="PRINTS" id="PR00682">
    <property type="entry name" value="IPNSYNTHASE"/>
</dbReference>